<evidence type="ECO:0000256" key="1">
    <source>
        <dbReference type="SAM" id="Coils"/>
    </source>
</evidence>
<protein>
    <submittedName>
        <fullName evidence="2">Uncharacterized protein</fullName>
    </submittedName>
</protein>
<name>A0ABT8LD58_9BACT</name>
<evidence type="ECO:0000313" key="2">
    <source>
        <dbReference type="EMBL" id="MDN5215689.1"/>
    </source>
</evidence>
<keyword evidence="1" id="KW-0175">Coiled coil</keyword>
<dbReference type="Proteomes" id="UP001172083">
    <property type="component" value="Unassembled WGS sequence"/>
</dbReference>
<organism evidence="2 3">
    <name type="scientific">Agaribacillus aureus</name>
    <dbReference type="NCBI Taxonomy" id="3051825"/>
    <lineage>
        <taxon>Bacteria</taxon>
        <taxon>Pseudomonadati</taxon>
        <taxon>Bacteroidota</taxon>
        <taxon>Cytophagia</taxon>
        <taxon>Cytophagales</taxon>
        <taxon>Splendidivirgaceae</taxon>
        <taxon>Agaribacillus</taxon>
    </lineage>
</organism>
<evidence type="ECO:0000313" key="3">
    <source>
        <dbReference type="Proteomes" id="UP001172083"/>
    </source>
</evidence>
<dbReference type="EMBL" id="JAUJEB010000007">
    <property type="protein sequence ID" value="MDN5215689.1"/>
    <property type="molecule type" value="Genomic_DNA"/>
</dbReference>
<comment type="caution">
    <text evidence="2">The sequence shown here is derived from an EMBL/GenBank/DDBJ whole genome shotgun (WGS) entry which is preliminary data.</text>
</comment>
<accession>A0ABT8LD58</accession>
<feature type="coiled-coil region" evidence="1">
    <location>
        <begin position="305"/>
        <end position="332"/>
    </location>
</feature>
<gene>
    <name evidence="2" type="ORF">QQ020_26665</name>
</gene>
<keyword evidence="3" id="KW-1185">Reference proteome</keyword>
<dbReference type="RefSeq" id="WP_346761027.1">
    <property type="nucleotide sequence ID" value="NZ_JAUJEB010000007.1"/>
</dbReference>
<sequence length="336" mass="37041">MKKSLVIILCFLVPASINAQKAITDTLFRVGINNGVPAGQLHIGDGTGTHDLRIDADQSKMRLLSSGAGHNAWFQWGQEWVSGSTADLHFSGIYGQPYFMTIKANGNVGIGNSNPTAKLDVKHGHIRTFNTGTKGGAILQSMYNPETGYARAIFSHNAYWDFTNSSWKIEGIGANDAQAILIPNKGGFNFIIHDSDGNFDKSLTNVDFVAGTKMILNKNGNLGIGTMNPGAFKLAVNGNIRAKEVKIETGWFDFVFEDDYDLRTLAEVEEFIKVNKHLPEIPSAKEVEENGVNLGEMEGKLLQKIEELTLYIIDQQKEIKTLKERMITLEKAGDRF</sequence>
<reference evidence="2" key="1">
    <citation type="submission" date="2023-06" db="EMBL/GenBank/DDBJ databases">
        <title>Genomic of Agaribacillus aureum.</title>
        <authorList>
            <person name="Wang G."/>
        </authorList>
    </citation>
    <scope>NUCLEOTIDE SEQUENCE</scope>
    <source>
        <strain evidence="2">BMA12</strain>
    </source>
</reference>
<proteinExistence type="predicted"/>